<dbReference type="Proteomes" id="UP001527925">
    <property type="component" value="Unassembled WGS sequence"/>
</dbReference>
<dbReference type="PROSITE" id="PS50090">
    <property type="entry name" value="MYB_LIKE"/>
    <property type="match status" value="1"/>
</dbReference>
<dbReference type="PROSITE" id="PS51293">
    <property type="entry name" value="SANT"/>
    <property type="match status" value="1"/>
</dbReference>
<keyword evidence="9" id="KW-1185">Reference proteome</keyword>
<dbReference type="SMART" id="SM00717">
    <property type="entry name" value="SANT"/>
    <property type="match status" value="1"/>
</dbReference>
<evidence type="ECO:0000256" key="2">
    <source>
        <dbReference type="SAM" id="MobiDB-lite"/>
    </source>
</evidence>
<dbReference type="InterPro" id="IPR009057">
    <property type="entry name" value="Homeodomain-like_sf"/>
</dbReference>
<dbReference type="InterPro" id="IPR049898">
    <property type="entry name" value="MARR_BRCT_CHROMO"/>
</dbReference>
<dbReference type="InterPro" id="IPR001005">
    <property type="entry name" value="SANT/Myb"/>
</dbReference>
<dbReference type="Gene3D" id="3.40.50.10190">
    <property type="entry name" value="BRCT domain"/>
    <property type="match status" value="1"/>
</dbReference>
<feature type="domain" description="SANT" evidence="6">
    <location>
        <begin position="603"/>
        <end position="654"/>
    </location>
</feature>
<dbReference type="SUPFAM" id="SSF52113">
    <property type="entry name" value="BRCT domain"/>
    <property type="match status" value="1"/>
</dbReference>
<reference evidence="8 9" key="1">
    <citation type="submission" date="2023-09" db="EMBL/GenBank/DDBJ databases">
        <title>Pangenome analysis of Batrachochytrium dendrobatidis and related Chytrids.</title>
        <authorList>
            <person name="Yacoub M.N."/>
            <person name="Stajich J.E."/>
            <person name="James T.Y."/>
        </authorList>
    </citation>
    <scope>NUCLEOTIDE SEQUENCE [LARGE SCALE GENOMIC DNA]</scope>
    <source>
        <strain evidence="8 9">JEL0888</strain>
    </source>
</reference>
<dbReference type="InterPro" id="IPR001357">
    <property type="entry name" value="BRCT_dom"/>
</dbReference>
<dbReference type="Pfam" id="PF00249">
    <property type="entry name" value="Myb_DNA-binding"/>
    <property type="match status" value="1"/>
</dbReference>
<feature type="domain" description="BRCT" evidence="4">
    <location>
        <begin position="122"/>
        <end position="233"/>
    </location>
</feature>
<proteinExistence type="predicted"/>
<dbReference type="Gene3D" id="1.10.10.10">
    <property type="entry name" value="Winged helix-like DNA-binding domain superfamily/Winged helix DNA-binding domain"/>
    <property type="match status" value="1"/>
</dbReference>
<feature type="domain" description="SWIRM" evidence="5">
    <location>
        <begin position="396"/>
        <end position="494"/>
    </location>
</feature>
<organism evidence="8 9">
    <name type="scientific">Polyrhizophydium stewartii</name>
    <dbReference type="NCBI Taxonomy" id="2732419"/>
    <lineage>
        <taxon>Eukaryota</taxon>
        <taxon>Fungi</taxon>
        <taxon>Fungi incertae sedis</taxon>
        <taxon>Chytridiomycota</taxon>
        <taxon>Chytridiomycota incertae sedis</taxon>
        <taxon>Chytridiomycetes</taxon>
        <taxon>Rhizophydiales</taxon>
        <taxon>Rhizophydiales incertae sedis</taxon>
        <taxon>Polyrhizophydium</taxon>
    </lineage>
</organism>
<dbReference type="CDD" id="cd00167">
    <property type="entry name" value="SANT"/>
    <property type="match status" value="1"/>
</dbReference>
<dbReference type="InterPro" id="IPR036420">
    <property type="entry name" value="BRCT_dom_sf"/>
</dbReference>
<dbReference type="InterPro" id="IPR036388">
    <property type="entry name" value="WH-like_DNA-bd_sf"/>
</dbReference>
<dbReference type="InterPro" id="IPR007526">
    <property type="entry name" value="SWIRM"/>
</dbReference>
<dbReference type="PROSITE" id="PS50172">
    <property type="entry name" value="BRCT"/>
    <property type="match status" value="1"/>
</dbReference>
<comment type="caution">
    <text evidence="8">The sequence shown here is derived from an EMBL/GenBank/DDBJ whole genome shotgun (WGS) entry which is preliminary data.</text>
</comment>
<name>A0ABR4N9N8_9FUNG</name>
<evidence type="ECO:0000259" key="4">
    <source>
        <dbReference type="PROSITE" id="PS50172"/>
    </source>
</evidence>
<feature type="domain" description="Chromo" evidence="7">
    <location>
        <begin position="1"/>
        <end position="250"/>
    </location>
</feature>
<feature type="region of interest" description="Disordered" evidence="2">
    <location>
        <begin position="237"/>
        <end position="280"/>
    </location>
</feature>
<evidence type="ECO:0000259" key="7">
    <source>
        <dbReference type="PROSITE" id="PS52032"/>
    </source>
</evidence>
<evidence type="ECO:0000259" key="6">
    <source>
        <dbReference type="PROSITE" id="PS51293"/>
    </source>
</evidence>
<accession>A0ABR4N9N8</accession>
<evidence type="ECO:0000256" key="1">
    <source>
        <dbReference type="ARBA" id="ARBA00023242"/>
    </source>
</evidence>
<dbReference type="SUPFAM" id="SSF46689">
    <property type="entry name" value="Homeodomain-like"/>
    <property type="match status" value="2"/>
</dbReference>
<feature type="domain" description="Myb-like" evidence="3">
    <location>
        <begin position="607"/>
        <end position="650"/>
    </location>
</feature>
<dbReference type="EMBL" id="JADGIZ020000018">
    <property type="protein sequence ID" value="KAL2916169.1"/>
    <property type="molecule type" value="Genomic_DNA"/>
</dbReference>
<evidence type="ECO:0000259" key="5">
    <source>
        <dbReference type="PROSITE" id="PS50934"/>
    </source>
</evidence>
<keyword evidence="1" id="KW-0539">Nucleus</keyword>
<evidence type="ECO:0000313" key="8">
    <source>
        <dbReference type="EMBL" id="KAL2916169.1"/>
    </source>
</evidence>
<evidence type="ECO:0000259" key="3">
    <source>
        <dbReference type="PROSITE" id="PS50090"/>
    </source>
</evidence>
<gene>
    <name evidence="8" type="ORF">HK105_204260</name>
</gene>
<dbReference type="PROSITE" id="PS50934">
    <property type="entry name" value="SWIRM"/>
    <property type="match status" value="1"/>
</dbReference>
<dbReference type="Pfam" id="PF04433">
    <property type="entry name" value="SWIRM"/>
    <property type="match status" value="1"/>
</dbReference>
<dbReference type="Gene3D" id="1.10.10.60">
    <property type="entry name" value="Homeodomain-like"/>
    <property type="match status" value="1"/>
</dbReference>
<dbReference type="PROSITE" id="PS52032">
    <property type="entry name" value="MARR_BRCT_CHROMO"/>
    <property type="match status" value="1"/>
</dbReference>
<sequence length="776" mass="84464">MESELQDVAAEAARELAQHGLDGPAPRHVAALAKSMQAFQRALYGAAAVAQVARVPARLFRDLSPRGSLFAIVVTVALLRRDRAWDDRAAFGVPGNEAADMQDLWSVVHNLQQAGYWSPPRILLADGVPASERPSLEMIVKRLQGSLVADAGQDVTHIVRTDAGVSQPPKSHLSVVGRRGSMVLVHHWRKPDSADEWLPAASSRSSQPHTVTSQWLIDSNTASEWMNEQDYETADMDTFDPTASLSPADSTLAFGGGGSSGTFRTGSGAGMNSELSRTDSRNALRASLRSESVADMDSNFGGAHDDDDDDDMADTSLMTGVYSSNSDIISFPPVGPDTRPPARISVTGFERRLPSKIKRHEYEPIPGGILLNISAPALTRPRDWLGSRSRPHSSSSEAFSHPSWFSLGAISPIELNAFPYRFAQGPMQEAALREYALLRNQIIEQARQSPGSYLSVADCAAKHSTDIVFAASVHAFLECHGIINATTLHIQGPVASSVLQFDELRSSQQERDASSNALSPQALLFDESRGRQPELRTLPQQLSIEQFVCCICASDCFAVRYEGVKHPGMIFCQDCFAKGRFPSDLFSKDFARRYGPLLGPPVGSTAPWTDEEMLALVESIERNGCDWDLVAEDVPSRSSRECAQRFLEMSIAETPRREQTAHTSDDADYKELVGLIVGDCPNPVMSLVHILASGAHPVIAAEAARISLSVLASADAQAESDMKALVLQAAASALKGSCELARIFAEREVTKLKWYVRQLVKEQLNRIAVKIEYLET</sequence>
<protein>
    <submittedName>
        <fullName evidence="8">Uncharacterized protein</fullName>
    </submittedName>
</protein>
<evidence type="ECO:0000313" key="9">
    <source>
        <dbReference type="Proteomes" id="UP001527925"/>
    </source>
</evidence>
<dbReference type="InterPro" id="IPR017884">
    <property type="entry name" value="SANT_dom"/>
</dbReference>